<sequence length="278" mass="30574">MSSAAVQVSATAEASAQSVPLLITCLHASAFSAPLAEERRAFDIIERLLSNRLQHPTEPRYTSFSATSAAWVNGVAPLVYMFRLAAWMGCAVTAEGTRYVFFEGLGETHAPGPSNDAEGRRQRHGQQQIADRLDELRCVASVWDTSVAESSADASRRYQDAHQQLLQLFQSAQGFTDREEVWARHTNCLQLHRLLACAPDVGRQEGTTSSQATSDVLQRVRRRIDGTRAARARSLFKCARFDALDERAGRAHGASAVGPWHTARSPWRRRSPCDVPGG</sequence>
<dbReference type="OMA" id="WHTARSP"/>
<protein>
    <submittedName>
        <fullName evidence="3">Uncharacterized protein</fullName>
    </submittedName>
</protein>
<name>E9BHK2_LEIDO</name>
<keyword evidence="5" id="KW-1185">Reference proteome</keyword>
<dbReference type="VEuPathDB" id="TriTrypDB:LDHU3_25.1250"/>
<dbReference type="InterPro" id="IPR036339">
    <property type="entry name" value="PUB-like_dom_sf"/>
</dbReference>
<dbReference type="PhylomeDB" id="E9BHK2"/>
<dbReference type="KEGG" id="ldo:LDBPK_250980"/>
<dbReference type="EMBL" id="CP029524">
    <property type="protein sequence ID" value="AYU79430.1"/>
    <property type="molecule type" value="Genomic_DNA"/>
</dbReference>
<evidence type="ECO:0000313" key="4">
    <source>
        <dbReference type="Proteomes" id="UP000008980"/>
    </source>
</evidence>
<reference evidence="3 4" key="1">
    <citation type="journal article" date="2011" name="Genome Res.">
        <title>Whole genome sequencing of multiple Leishmania donovani clinical isolates provides insights into population structure and mechanisms of drug resistance.</title>
        <authorList>
            <person name="Downing T."/>
            <person name="Imamura H."/>
            <person name="Decuypere S."/>
            <person name="Clark T.G."/>
            <person name="Coombs G.H."/>
            <person name="Cotton J.A."/>
            <person name="Hilley J.D."/>
            <person name="de Doncker S."/>
            <person name="Maes I."/>
            <person name="Mottram J.C."/>
            <person name="Quail M.A."/>
            <person name="Rijal S."/>
            <person name="Sanders M."/>
            <person name="Schonian G."/>
            <person name="Stark O."/>
            <person name="Sundar S."/>
            <person name="Vanaerschot M."/>
            <person name="Hertz-Fowler C."/>
            <person name="Dujardin J.C."/>
            <person name="Berriman M."/>
        </authorList>
    </citation>
    <scope>NUCLEOTIDE SEQUENCE [LARGE SCALE GENOMIC DNA]</scope>
    <source>
        <strain evidence="3 4">BPK282A1</strain>
    </source>
</reference>
<evidence type="ECO:0000313" key="2">
    <source>
        <dbReference type="EMBL" id="AYU79430.1"/>
    </source>
</evidence>
<evidence type="ECO:0000256" key="1">
    <source>
        <dbReference type="SAM" id="MobiDB-lite"/>
    </source>
</evidence>
<dbReference type="OrthoDB" id="263816at2759"/>
<dbReference type="Proteomes" id="UP000274082">
    <property type="component" value="Chromosome 25"/>
</dbReference>
<dbReference type="VEuPathDB" id="TriTrypDB:LdBPK_250980.1"/>
<dbReference type="AlphaFoldDB" id="E9BHK2"/>
<accession>E9BHK2</accession>
<organism evidence="3 4">
    <name type="scientific">Leishmania donovani</name>
    <dbReference type="NCBI Taxonomy" id="5661"/>
    <lineage>
        <taxon>Eukaryota</taxon>
        <taxon>Discoba</taxon>
        <taxon>Euglenozoa</taxon>
        <taxon>Kinetoplastea</taxon>
        <taxon>Metakinetoplastina</taxon>
        <taxon>Trypanosomatida</taxon>
        <taxon>Trypanosomatidae</taxon>
        <taxon>Leishmaniinae</taxon>
        <taxon>Leishmania</taxon>
    </lineage>
</organism>
<reference evidence="4" key="3">
    <citation type="submission" date="2011-02" db="EMBL/GenBank/DDBJ databases">
        <title>Whole genome sequencing of Leishmania donovani clinical lines reveals dynamic variation related to drug resistance.</title>
        <authorList>
            <person name="Downing T."/>
            <person name="Imamura H."/>
            <person name="Sanders M."/>
            <person name="Decuypere S."/>
            <person name="Hertz-Fowler C."/>
            <person name="Clark T.G."/>
            <person name="Rijal S."/>
            <person name="Sundar S."/>
            <person name="Quail M.A."/>
            <person name="De Doncker S."/>
            <person name="Maes I."/>
            <person name="Vanaerschot M."/>
            <person name="Stark O."/>
            <person name="Schonian G."/>
            <person name="Dujardin J.C."/>
            <person name="Berriman M."/>
        </authorList>
    </citation>
    <scope>NUCLEOTIDE SEQUENCE [LARGE SCALE GENOMIC DNA]</scope>
    <source>
        <strain evidence="4">BPK282A1</strain>
    </source>
</reference>
<dbReference type="EMBL" id="FR799612">
    <property type="protein sequence ID" value="CBZ34728.1"/>
    <property type="molecule type" value="Genomic_DNA"/>
</dbReference>
<dbReference type="GeneID" id="13388674"/>
<feature type="region of interest" description="Disordered" evidence="1">
    <location>
        <begin position="256"/>
        <end position="278"/>
    </location>
</feature>
<accession>A0A3S5H7E5</accession>
<reference evidence="3" key="2">
    <citation type="submission" date="2011-01" db="EMBL/GenBank/DDBJ databases">
        <authorList>
            <person name="Zhao B.P."/>
            <person name="Ren Z.A."/>
            <person name="Li C.D."/>
        </authorList>
    </citation>
    <scope>NUCLEOTIDE SEQUENCE</scope>
    <source>
        <strain evidence="3">BPK282A1</strain>
    </source>
</reference>
<dbReference type="SUPFAM" id="SSF143503">
    <property type="entry name" value="PUG domain-like"/>
    <property type="match status" value="1"/>
</dbReference>
<dbReference type="VEuPathDB" id="TriTrypDB:LdCL_250015100"/>
<proteinExistence type="predicted"/>
<gene>
    <name evidence="3" type="ORF">LDBPK_250980</name>
    <name evidence="2" type="ORF">LdCL_250015100</name>
</gene>
<reference evidence="2 5" key="4">
    <citation type="journal article" date="2018" name="Sci. Rep.">
        <title>A complete Leishmania donovani reference genome identifies novel genetic variations associated with virulence.</title>
        <authorList>
            <person name="Lypaczewski P."/>
            <person name="Hoshizaki J."/>
            <person name="Zhang W.-W."/>
            <person name="McCall L.-I."/>
            <person name="Torcivia-Rodriguez J."/>
            <person name="Simonyan V."/>
            <person name="Kaur A."/>
            <person name="Dewar K."/>
            <person name="Matlashewski G."/>
        </authorList>
    </citation>
    <scope>NUCLEOTIDE SEQUENCE [LARGE SCALE GENOMIC DNA]</scope>
    <source>
        <strain evidence="2 5">LdCL</strain>
    </source>
</reference>
<dbReference type="Proteomes" id="UP000008980">
    <property type="component" value="Chromosome 25"/>
</dbReference>
<evidence type="ECO:0000313" key="5">
    <source>
        <dbReference type="Proteomes" id="UP000274082"/>
    </source>
</evidence>
<dbReference type="RefSeq" id="XP_003861428.1">
    <property type="nucleotide sequence ID" value="XM_003861380.1"/>
</dbReference>
<evidence type="ECO:0000313" key="3">
    <source>
        <dbReference type="EMBL" id="CBZ34728.1"/>
    </source>
</evidence>